<dbReference type="Gene3D" id="3.30.70.270">
    <property type="match status" value="1"/>
</dbReference>
<dbReference type="SUPFAM" id="SSF56672">
    <property type="entry name" value="DNA/RNA polymerases"/>
    <property type="match status" value="1"/>
</dbReference>
<feature type="non-terminal residue" evidence="2">
    <location>
        <position position="334"/>
    </location>
</feature>
<name>A0A5J4T557_9EUKA</name>
<sequence length="334" mass="39615">LEEELRENIIEQIHPEQAKWFNPTFIIPKPHQKLRKILDASALNKEIQTIHFKMNGTDQVRDLIRKEDWATSLDLKSAFHHLIVYPPHRPYLAFEAMGKVYQYRAMPFGTQHSPIFFTQALAMVLTKIRRESDIRILNYADDLLLLHQNKERLRKQTLIIMKILEAFEWTIVQEKCEIEPKQQTNFIGQTWDLERMYIKMTDQRKQELRYQLRRFISLTQRQAPIKIKYLASIIGKLNFLRVQVKEASLYLKLMESTKTRALKNKKWRENMILSKEILLELYQWLGMIVNNQEMTLEVKIPETVMVSDASPKGWGVTLELQTGDTLLQHGEQNK</sequence>
<dbReference type="GO" id="GO:0003964">
    <property type="term" value="F:RNA-directed DNA polymerase activity"/>
    <property type="evidence" value="ECO:0007669"/>
    <property type="project" value="UniProtKB-KW"/>
</dbReference>
<gene>
    <name evidence="2" type="ORF">EZS28_051205</name>
</gene>
<evidence type="ECO:0000313" key="3">
    <source>
        <dbReference type="Proteomes" id="UP000324800"/>
    </source>
</evidence>
<accession>A0A5J4T557</accession>
<reference evidence="2 3" key="1">
    <citation type="submission" date="2019-03" db="EMBL/GenBank/DDBJ databases">
        <title>Single cell metagenomics reveals metabolic interactions within the superorganism composed of flagellate Streblomastix strix and complex community of Bacteroidetes bacteria on its surface.</title>
        <authorList>
            <person name="Treitli S.C."/>
            <person name="Kolisko M."/>
            <person name="Husnik F."/>
            <person name="Keeling P."/>
            <person name="Hampl V."/>
        </authorList>
    </citation>
    <scope>NUCLEOTIDE SEQUENCE [LARGE SCALE GENOMIC DNA]</scope>
    <source>
        <strain evidence="2">ST1C</strain>
    </source>
</reference>
<evidence type="ECO:0000259" key="1">
    <source>
        <dbReference type="PROSITE" id="PS50878"/>
    </source>
</evidence>
<organism evidence="2 3">
    <name type="scientific">Streblomastix strix</name>
    <dbReference type="NCBI Taxonomy" id="222440"/>
    <lineage>
        <taxon>Eukaryota</taxon>
        <taxon>Metamonada</taxon>
        <taxon>Preaxostyla</taxon>
        <taxon>Oxymonadida</taxon>
        <taxon>Streblomastigidae</taxon>
        <taxon>Streblomastix</taxon>
    </lineage>
</organism>
<dbReference type="OrthoDB" id="2290779at2759"/>
<comment type="caution">
    <text evidence="2">The sequence shown here is derived from an EMBL/GenBank/DDBJ whole genome shotgun (WGS) entry which is preliminary data.</text>
</comment>
<dbReference type="PANTHER" id="PTHR33050:SF7">
    <property type="entry name" value="RIBONUCLEASE H"/>
    <property type="match status" value="1"/>
</dbReference>
<dbReference type="InterPro" id="IPR043502">
    <property type="entry name" value="DNA/RNA_pol_sf"/>
</dbReference>
<dbReference type="Proteomes" id="UP000324800">
    <property type="component" value="Unassembled WGS sequence"/>
</dbReference>
<feature type="non-terminal residue" evidence="2">
    <location>
        <position position="1"/>
    </location>
</feature>
<dbReference type="Pfam" id="PF00078">
    <property type="entry name" value="RVT_1"/>
    <property type="match status" value="1"/>
</dbReference>
<dbReference type="InterPro" id="IPR052055">
    <property type="entry name" value="Hepadnavirus_pol/RT"/>
</dbReference>
<evidence type="ECO:0000313" key="2">
    <source>
        <dbReference type="EMBL" id="KAA6353268.1"/>
    </source>
</evidence>
<dbReference type="InterPro" id="IPR000477">
    <property type="entry name" value="RT_dom"/>
</dbReference>
<feature type="domain" description="Reverse transcriptase" evidence="1">
    <location>
        <begin position="8"/>
        <end position="191"/>
    </location>
</feature>
<proteinExistence type="predicted"/>
<dbReference type="AlphaFoldDB" id="A0A5J4T557"/>
<dbReference type="PROSITE" id="PS50878">
    <property type="entry name" value="RT_POL"/>
    <property type="match status" value="1"/>
</dbReference>
<dbReference type="Gene3D" id="3.10.10.10">
    <property type="entry name" value="HIV Type 1 Reverse Transcriptase, subunit A, domain 1"/>
    <property type="match status" value="1"/>
</dbReference>
<keyword evidence="2" id="KW-0695">RNA-directed DNA polymerase</keyword>
<dbReference type="EMBL" id="SNRW01038450">
    <property type="protein sequence ID" value="KAA6353268.1"/>
    <property type="molecule type" value="Genomic_DNA"/>
</dbReference>
<dbReference type="PANTHER" id="PTHR33050">
    <property type="entry name" value="REVERSE TRANSCRIPTASE DOMAIN-CONTAINING PROTEIN"/>
    <property type="match status" value="1"/>
</dbReference>
<protein>
    <submittedName>
        <fullName evidence="2">Putative reverse transcriptase</fullName>
    </submittedName>
</protein>
<keyword evidence="2" id="KW-0808">Transferase</keyword>
<dbReference type="InterPro" id="IPR043128">
    <property type="entry name" value="Rev_trsase/Diguanyl_cyclase"/>
</dbReference>
<keyword evidence="2" id="KW-0548">Nucleotidyltransferase</keyword>